<reference evidence="2 3" key="1">
    <citation type="journal article" date="2016" name="Nat. Commun.">
        <title>Thousands of microbial genomes shed light on interconnected biogeochemical processes in an aquifer system.</title>
        <authorList>
            <person name="Anantharaman K."/>
            <person name="Brown C.T."/>
            <person name="Hug L.A."/>
            <person name="Sharon I."/>
            <person name="Castelle C.J."/>
            <person name="Probst A.J."/>
            <person name="Thomas B.C."/>
            <person name="Singh A."/>
            <person name="Wilkins M.J."/>
            <person name="Karaoz U."/>
            <person name="Brodie E.L."/>
            <person name="Williams K.H."/>
            <person name="Hubbard S.S."/>
            <person name="Banfield J.F."/>
        </authorList>
    </citation>
    <scope>NUCLEOTIDE SEQUENCE [LARGE SCALE GENOMIC DNA]</scope>
</reference>
<sequence>MPDSGLSEQDYTEVPRIQEKFYGETAAIRPFDPSDKHDIEALLKISTDPEVKKWMDMSEIQDKEGDIDPNKVFNWAKERSGNKILYAISGSPVHVGQENVGEIQGFVYIYPVSQESMDCFKKGGINIPDTKLSEVSFAALPGAKPNQVASATRQAIKAYASGKGLTHHETIFIATIDPQNIKSRNVLRACGFGKVGEAYYDRDAEKQEKKDEVHKLNSDKLDQILISHLITTQ</sequence>
<organism evidence="2 3">
    <name type="scientific">Candidatus Amesbacteria bacterium RIFCSPLOWO2_01_FULL_48_25</name>
    <dbReference type="NCBI Taxonomy" id="1797259"/>
    <lineage>
        <taxon>Bacteria</taxon>
        <taxon>Candidatus Amesiibacteriota</taxon>
    </lineage>
</organism>
<evidence type="ECO:0000313" key="2">
    <source>
        <dbReference type="EMBL" id="OGD03747.1"/>
    </source>
</evidence>
<gene>
    <name evidence="2" type="ORF">A2989_03640</name>
</gene>
<dbReference type="STRING" id="1797259.A2989_03640"/>
<evidence type="ECO:0000259" key="1">
    <source>
        <dbReference type="Pfam" id="PF13302"/>
    </source>
</evidence>
<comment type="caution">
    <text evidence="2">The sequence shown here is derived from an EMBL/GenBank/DDBJ whole genome shotgun (WGS) entry which is preliminary data.</text>
</comment>
<accession>A0A1F4ZDD9</accession>
<protein>
    <recommendedName>
        <fullName evidence="1">N-acetyltransferase domain-containing protein</fullName>
    </recommendedName>
</protein>
<feature type="domain" description="N-acetyltransferase" evidence="1">
    <location>
        <begin position="29"/>
        <end position="192"/>
    </location>
</feature>
<evidence type="ECO:0000313" key="3">
    <source>
        <dbReference type="Proteomes" id="UP000177080"/>
    </source>
</evidence>
<dbReference type="SUPFAM" id="SSF55729">
    <property type="entry name" value="Acyl-CoA N-acyltransferases (Nat)"/>
    <property type="match status" value="1"/>
</dbReference>
<dbReference type="Gene3D" id="3.40.630.30">
    <property type="match status" value="1"/>
</dbReference>
<dbReference type="Pfam" id="PF13302">
    <property type="entry name" value="Acetyltransf_3"/>
    <property type="match status" value="1"/>
</dbReference>
<dbReference type="InterPro" id="IPR016181">
    <property type="entry name" value="Acyl_CoA_acyltransferase"/>
</dbReference>
<dbReference type="InterPro" id="IPR000182">
    <property type="entry name" value="GNAT_dom"/>
</dbReference>
<dbReference type="EMBL" id="MEXN01000005">
    <property type="protein sequence ID" value="OGD03747.1"/>
    <property type="molecule type" value="Genomic_DNA"/>
</dbReference>
<dbReference type="AlphaFoldDB" id="A0A1F4ZDD9"/>
<proteinExistence type="predicted"/>
<name>A0A1F4ZDD9_9BACT</name>
<dbReference type="Proteomes" id="UP000177080">
    <property type="component" value="Unassembled WGS sequence"/>
</dbReference>
<dbReference type="GO" id="GO:0016747">
    <property type="term" value="F:acyltransferase activity, transferring groups other than amino-acyl groups"/>
    <property type="evidence" value="ECO:0007669"/>
    <property type="project" value="InterPro"/>
</dbReference>